<dbReference type="Gene3D" id="1.10.10.60">
    <property type="entry name" value="Homeodomain-like"/>
    <property type="match status" value="1"/>
</dbReference>
<accession>A0A223V4I1</accession>
<dbReference type="KEGG" id="marb:CJ263_07335"/>
<keyword evidence="1" id="KW-0805">Transcription regulation</keyword>
<name>A0A223V4I1_9FLAO</name>
<evidence type="ECO:0000256" key="3">
    <source>
        <dbReference type="ARBA" id="ARBA00023163"/>
    </source>
</evidence>
<proteinExistence type="predicted"/>
<dbReference type="AlphaFoldDB" id="A0A223V4I1"/>
<dbReference type="GO" id="GO:0003700">
    <property type="term" value="F:DNA-binding transcription factor activity"/>
    <property type="evidence" value="ECO:0007669"/>
    <property type="project" value="InterPro"/>
</dbReference>
<gene>
    <name evidence="4" type="ORF">CJ263_07335</name>
</gene>
<dbReference type="InterPro" id="IPR009057">
    <property type="entry name" value="Homeodomain-like_sf"/>
</dbReference>
<organism evidence="4 5">
    <name type="scientific">Maribacter cobaltidurans</name>
    <dbReference type="NCBI Taxonomy" id="1178778"/>
    <lineage>
        <taxon>Bacteria</taxon>
        <taxon>Pseudomonadati</taxon>
        <taxon>Bacteroidota</taxon>
        <taxon>Flavobacteriia</taxon>
        <taxon>Flavobacteriales</taxon>
        <taxon>Flavobacteriaceae</taxon>
        <taxon>Maribacter</taxon>
    </lineage>
</organism>
<evidence type="ECO:0000313" key="4">
    <source>
        <dbReference type="EMBL" id="ASV30050.1"/>
    </source>
</evidence>
<dbReference type="SMART" id="SM00342">
    <property type="entry name" value="HTH_ARAC"/>
    <property type="match status" value="1"/>
</dbReference>
<dbReference type="EMBL" id="CP022957">
    <property type="protein sequence ID" value="ASV30050.1"/>
    <property type="molecule type" value="Genomic_DNA"/>
</dbReference>
<keyword evidence="5" id="KW-1185">Reference proteome</keyword>
<dbReference type="Pfam" id="PF12833">
    <property type="entry name" value="HTH_18"/>
    <property type="match status" value="1"/>
</dbReference>
<dbReference type="GO" id="GO:0043565">
    <property type="term" value="F:sequence-specific DNA binding"/>
    <property type="evidence" value="ECO:0007669"/>
    <property type="project" value="InterPro"/>
</dbReference>
<dbReference type="SUPFAM" id="SSF46689">
    <property type="entry name" value="Homeodomain-like"/>
    <property type="match status" value="1"/>
</dbReference>
<evidence type="ECO:0000256" key="2">
    <source>
        <dbReference type="ARBA" id="ARBA00023125"/>
    </source>
</evidence>
<dbReference type="InterPro" id="IPR018060">
    <property type="entry name" value="HTH_AraC"/>
</dbReference>
<sequence length="301" mass="35203">MNTIYRVKSISEIHQLFKLAKPKHPLVSVFRHSDLVVPDNFTTQSFTTDMYMISIKVKQEAVVNYGRETYDFQEGTVVFFAPNQVFSFSSADFSNCEDEWTLVFHPDFISKTSLGNEIDNYHFFNYEINEALHVSEDEKLALNDLILKIEKEYYQLIDKHTQEIICINIETILKYCNRFYARQFITRKTGNNTYLAKFEAYLKKYFEQNLIENGLPTVKQCASAVHLSPHYFSDLLKEETGKSAKEHIDLFVVKKAKNQLQNPELSISEVAFNLGFDYPNHFSKFFKMKTGLSPTEYRNMN</sequence>
<keyword evidence="3" id="KW-0804">Transcription</keyword>
<dbReference type="PANTHER" id="PTHR43280">
    <property type="entry name" value="ARAC-FAMILY TRANSCRIPTIONAL REGULATOR"/>
    <property type="match status" value="1"/>
</dbReference>
<protein>
    <submittedName>
        <fullName evidence="4">Uncharacterized protein</fullName>
    </submittedName>
</protein>
<dbReference type="PRINTS" id="PR00032">
    <property type="entry name" value="HTHARAC"/>
</dbReference>
<reference evidence="4 5" key="1">
    <citation type="submission" date="2017-08" db="EMBL/GenBank/DDBJ databases">
        <title>The complete genome sequence of Maribacter sp. B1, isolated from deep-sea sediment.</title>
        <authorList>
            <person name="Wu Y.-H."/>
            <person name="Cheng H."/>
            <person name="Xu X.-W."/>
        </authorList>
    </citation>
    <scope>NUCLEOTIDE SEQUENCE [LARGE SCALE GENOMIC DNA]</scope>
    <source>
        <strain evidence="4 5">B1</strain>
    </source>
</reference>
<dbReference type="PANTHER" id="PTHR43280:SF32">
    <property type="entry name" value="TRANSCRIPTIONAL REGULATORY PROTEIN"/>
    <property type="match status" value="1"/>
</dbReference>
<dbReference type="Proteomes" id="UP000215244">
    <property type="component" value="Chromosome"/>
</dbReference>
<evidence type="ECO:0000256" key="1">
    <source>
        <dbReference type="ARBA" id="ARBA00023015"/>
    </source>
</evidence>
<dbReference type="OrthoDB" id="2600165at2"/>
<keyword evidence="2" id="KW-0238">DNA-binding</keyword>
<evidence type="ECO:0000313" key="5">
    <source>
        <dbReference type="Proteomes" id="UP000215244"/>
    </source>
</evidence>
<dbReference type="PROSITE" id="PS01124">
    <property type="entry name" value="HTH_ARAC_FAMILY_2"/>
    <property type="match status" value="1"/>
</dbReference>
<dbReference type="RefSeq" id="WP_094996671.1">
    <property type="nucleotide sequence ID" value="NZ_BMJL01000006.1"/>
</dbReference>
<dbReference type="InterPro" id="IPR020449">
    <property type="entry name" value="Tscrpt_reg_AraC-type_HTH"/>
</dbReference>